<proteinExistence type="predicted"/>
<name>A0A8J2JJ32_9HEXA</name>
<reference evidence="3" key="1">
    <citation type="submission" date="2021-06" db="EMBL/GenBank/DDBJ databases">
        <authorList>
            <person name="Hodson N. C."/>
            <person name="Mongue J. A."/>
            <person name="Jaron S. K."/>
        </authorList>
    </citation>
    <scope>NUCLEOTIDE SEQUENCE</scope>
</reference>
<comment type="caution">
    <text evidence="3">The sequence shown here is derived from an EMBL/GenBank/DDBJ whole genome shotgun (WGS) entry which is preliminary data.</text>
</comment>
<evidence type="ECO:0000313" key="4">
    <source>
        <dbReference type="Proteomes" id="UP000708208"/>
    </source>
</evidence>
<protein>
    <submittedName>
        <fullName evidence="3">Uncharacterized protein</fullName>
    </submittedName>
</protein>
<keyword evidence="4" id="KW-1185">Reference proteome</keyword>
<feature type="transmembrane region" description="Helical" evidence="2">
    <location>
        <begin position="189"/>
        <end position="209"/>
    </location>
</feature>
<dbReference type="Proteomes" id="UP000708208">
    <property type="component" value="Unassembled WGS sequence"/>
</dbReference>
<keyword evidence="2" id="KW-1133">Transmembrane helix</keyword>
<organism evidence="3 4">
    <name type="scientific">Allacma fusca</name>
    <dbReference type="NCBI Taxonomy" id="39272"/>
    <lineage>
        <taxon>Eukaryota</taxon>
        <taxon>Metazoa</taxon>
        <taxon>Ecdysozoa</taxon>
        <taxon>Arthropoda</taxon>
        <taxon>Hexapoda</taxon>
        <taxon>Collembola</taxon>
        <taxon>Symphypleona</taxon>
        <taxon>Sminthuridae</taxon>
        <taxon>Allacma</taxon>
    </lineage>
</organism>
<evidence type="ECO:0000313" key="3">
    <source>
        <dbReference type="EMBL" id="CAG7706006.1"/>
    </source>
</evidence>
<keyword evidence="2" id="KW-0472">Membrane</keyword>
<keyword evidence="2" id="KW-0812">Transmembrane</keyword>
<gene>
    <name evidence="3" type="ORF">AFUS01_LOCUS4644</name>
</gene>
<dbReference type="AlphaFoldDB" id="A0A8J2JJ32"/>
<feature type="region of interest" description="Disordered" evidence="1">
    <location>
        <begin position="146"/>
        <end position="180"/>
    </location>
</feature>
<dbReference type="EMBL" id="CAJVCH010029108">
    <property type="protein sequence ID" value="CAG7706006.1"/>
    <property type="molecule type" value="Genomic_DNA"/>
</dbReference>
<sequence length="520" mass="59430">MSSLESLEDSPVSQEGKKLLEIATKDRRDMRAIFRDNFGELTERTQCVDKLVNTLYGFKVLDITDKRKIRIPGQTDPDRMDILYHIVEKSDKNWEKLIRAWELTNNEHIITLMLEFIQKPYNQHNQCKEVVEESVSSSTFKAIKTERKISGGQTSNKDEQKCLINNKDVESPKVEEGPRNQTDSLKKGILILSAVLAPLILTVVVLEVVNHGIILNLLLSRNENHHITTVETKTQSTVVNSVTQEPVRHLVANSSKTELGKEILKNEEPPYHESFEGKRSKSEFIKFTPLEEMEKETVEEPLELSKLPETPNEILLAIIPTKVQNWDNVKISNSDNVRAIAFAGYLNPESVISVIKKLRLFLTHITFSFENRLCDEFYDYSALPSASKVELPFLQEIHFKGDVDCGNVFRFITNEVSLSNIRILKFSETNMIYNSVSFVRQIFQDSQSTLEYIYLNGVSFCSNCKLFGNLEFSRLKLAEFSFNSGVSAPENADAINRFNSNIPENCRSTYPNVKKVRVEC</sequence>
<feature type="compositionally biased region" description="Basic and acidic residues" evidence="1">
    <location>
        <begin position="156"/>
        <end position="178"/>
    </location>
</feature>
<evidence type="ECO:0000256" key="1">
    <source>
        <dbReference type="SAM" id="MobiDB-lite"/>
    </source>
</evidence>
<evidence type="ECO:0000256" key="2">
    <source>
        <dbReference type="SAM" id="Phobius"/>
    </source>
</evidence>
<accession>A0A8J2JJ32</accession>